<gene>
    <name evidence="3" type="ORF">SAMN05421823_107232</name>
</gene>
<dbReference type="Gene3D" id="2.60.40.4070">
    <property type="match status" value="1"/>
</dbReference>
<evidence type="ECO:0000259" key="2">
    <source>
        <dbReference type="Pfam" id="PF01364"/>
    </source>
</evidence>
<dbReference type="AlphaFoldDB" id="A0A1G9M208"/>
<dbReference type="EMBL" id="FNFO01000007">
    <property type="protein sequence ID" value="SDL67991.1"/>
    <property type="molecule type" value="Genomic_DNA"/>
</dbReference>
<evidence type="ECO:0000256" key="1">
    <source>
        <dbReference type="ARBA" id="ARBA00022729"/>
    </source>
</evidence>
<dbReference type="GO" id="GO:0008234">
    <property type="term" value="F:cysteine-type peptidase activity"/>
    <property type="evidence" value="ECO:0007669"/>
    <property type="project" value="InterPro"/>
</dbReference>
<accession>A0A1G9M208</accession>
<feature type="domain" description="Gingipain" evidence="2">
    <location>
        <begin position="522"/>
        <end position="894"/>
    </location>
</feature>
<evidence type="ECO:0000313" key="4">
    <source>
        <dbReference type="Proteomes" id="UP000198510"/>
    </source>
</evidence>
<sequence length="1261" mass="139591">MAQPGTEATRARVRLSWETPRTLPNQPAKRLTFAEASYPDEQTGLPAHTLFLEDAVAEFQFVEATYEPLTTEEQSLLQGALLPTHPAVDLTPVVYKKRPATYVSFVPLRRNPQTGAAEKLVSFAYAYRSDPTQGRTVSAPARTQSFATSSVLASGKWYKIGVTESGIYRIDRSLLQQMGFDPGVAPAQLALYGQGGGMLPESLTEAYYDDLPENAISVHTRSDGSFDYLLFYGEGPHTWQYEPGNGRFQHTINIYSDTTYYFLTVKENQPGLRIADAGATLSGTEVTTFDEHFFYEIEQNKLTLELPSGREWYGDVFTSTSLERQLSFSTEGLVEGTTSTLEVRAVSTRRGTGSSLLRVTANNQTLGTLSFLGLTGQYDQLRKAGAVYTPTLSGDNLSLRLRYDYSGAPAAVAYLDYIALNYTRRLALYGNTTLFRAARSRDEALTYRFDNLPDGADIWNITDPIRPTRQRYERNGSTARFGAASTGVVQEYIAFQGTGTAPYLIGNVLNQNLHALTPPHLLILTVPALMAEAERLAYFRQQNDGLSTAVISVQQVYNEFSSGAQDLAALRNFAKMLYDRDANTFRYLLLFGSCSYDYKNRVADNTNLVPIFESEVRSSVISELNSFSSDDFVTFLDEADRIDLWVQEGRSAAVTGDIGVGRLPVTNATEAKAIVDKLIHYETDQTTLGNWRNRVILLSDDGDNNLHIDHADAMGQLIQANDSTYNLEKVYLDAYTQVNTAQGERSPDARQALSNAIQKGAFLFNYSGHGNESALMDERLLESAQIEEFTNYDQLAFFVTATCDFGRYDDPAERSGGERIILSQGAGIGVFTATRLVYTNTNRAINTRFYQSVFERTDGAWPRLGDVVRMTKNRDAHQPNNRNYGMLGDPSMKLAYPVDQAVITQFNGQPIGTGDTLKALERVSLAGEIRAYGSSAVKEDFNGTILVTVFDKPTKLQTRGSANAPYTYTVQKNIIYNGSATVKNGRFSLAFVVPKDIDYQYGQGKIALYARQDASMQDANGSTQRMLIGGLGENVANDNLPPDIALFMNDTTFVFGGTTSPNATLIAQLVDENGINLSSSGIGHDITATLDNNTEDTYILNDYYVTEPDDYQRGTVTYQFKELPLGRHQLTLKAWDTHNNSGLATLEFVVADNAGLALKNVLNYPNPFTTHTTFHFDHNQPGQHLEVRVQIFTVAGKLVKSLLLDAPNSPSHIGTTGHEIVWDGRDEWGDRIGRGVYIYKVDVRSSEGSKAHQYEKLVILN</sequence>
<reference evidence="3 4" key="1">
    <citation type="submission" date="2016-10" db="EMBL/GenBank/DDBJ databases">
        <authorList>
            <person name="de Groot N.N."/>
        </authorList>
    </citation>
    <scope>NUCLEOTIDE SEQUENCE [LARGE SCALE GENOMIC DNA]</scope>
    <source>
        <strain evidence="3 4">DSM 25186</strain>
    </source>
</reference>
<dbReference type="Gene3D" id="3.40.50.10390">
    <property type="entry name" value="Gingipain r, domain 1"/>
    <property type="match status" value="1"/>
</dbReference>
<dbReference type="Gene3D" id="3.40.50.1460">
    <property type="match status" value="1"/>
</dbReference>
<organism evidence="3 4">
    <name type="scientific">Catalinimonas alkaloidigena</name>
    <dbReference type="NCBI Taxonomy" id="1075417"/>
    <lineage>
        <taxon>Bacteria</taxon>
        <taxon>Pseudomonadati</taxon>
        <taxon>Bacteroidota</taxon>
        <taxon>Cytophagia</taxon>
        <taxon>Cytophagales</taxon>
        <taxon>Catalimonadaceae</taxon>
        <taxon>Catalinimonas</taxon>
    </lineage>
</organism>
<keyword evidence="1" id="KW-0732">Signal</keyword>
<proteinExistence type="predicted"/>
<dbReference type="GO" id="GO:0006508">
    <property type="term" value="P:proteolysis"/>
    <property type="evidence" value="ECO:0007669"/>
    <property type="project" value="InterPro"/>
</dbReference>
<evidence type="ECO:0000313" key="3">
    <source>
        <dbReference type="EMBL" id="SDL67991.1"/>
    </source>
</evidence>
<protein>
    <submittedName>
        <fullName evidence="3">Peptidase family C25</fullName>
    </submittedName>
</protein>
<dbReference type="CDD" id="cd02258">
    <property type="entry name" value="Peptidase_C25_N"/>
    <property type="match status" value="1"/>
</dbReference>
<keyword evidence="4" id="KW-1185">Reference proteome</keyword>
<dbReference type="InterPro" id="IPR029031">
    <property type="entry name" value="Gingipain_N_sf"/>
</dbReference>
<dbReference type="SUPFAM" id="SSF52129">
    <property type="entry name" value="Caspase-like"/>
    <property type="match status" value="1"/>
</dbReference>
<dbReference type="Pfam" id="PF01364">
    <property type="entry name" value="Peptidase_C25"/>
    <property type="match status" value="1"/>
</dbReference>
<dbReference type="STRING" id="1075417.SAMN05421823_107232"/>
<dbReference type="InterPro" id="IPR029030">
    <property type="entry name" value="Caspase-like_dom_sf"/>
</dbReference>
<name>A0A1G9M208_9BACT</name>
<dbReference type="NCBIfam" id="NF033707">
    <property type="entry name" value="T9SS_sortase"/>
    <property type="match status" value="1"/>
</dbReference>
<dbReference type="Proteomes" id="UP000198510">
    <property type="component" value="Unassembled WGS sequence"/>
</dbReference>
<dbReference type="InterPro" id="IPR001769">
    <property type="entry name" value="Gingipain"/>
</dbReference>